<sequence>MFTGLLSNVTSGQDCVKILPDGAVLADGHGVCGKYYAEEVCKKIEMLHKSGREDVSEWSTEIENEMIASWAVKDPGVTIIDDVPINAGKVVRGGTTLTYVSFNRDRRTFTVANAGDSRGYIFGKGYINLITADHSPLSRSEYERIESLRTTNDRIGTLMYNTSVGEMIPIYNNGEKINYFPEYNSMMEATKAWHQATASLKLDPDNQDKKTIQTKCLAVYHETLKIYQRSNNYANHSRMMIGTAKGEYGTYIVSNPKYEKYGETTLSCTCTIGDHHAKKIGVRSNWDMSQINIDDIPGIPGERVIFVASDGVHDSYTEEDLADLVLHTESDEELLQKFIANSKNMFSSNKQHDDISFFRARF</sequence>
<feature type="domain" description="PPM-type phosphatase" evidence="1">
    <location>
        <begin position="1"/>
        <end position="362"/>
    </location>
</feature>
<dbReference type="SUPFAM" id="SSF81606">
    <property type="entry name" value="PP2C-like"/>
    <property type="match status" value="1"/>
</dbReference>
<dbReference type="Pfam" id="PF00481">
    <property type="entry name" value="PP2C"/>
    <property type="match status" value="1"/>
</dbReference>
<dbReference type="PROSITE" id="PS51746">
    <property type="entry name" value="PPM_2"/>
    <property type="match status" value="1"/>
</dbReference>
<dbReference type="InterPro" id="IPR015655">
    <property type="entry name" value="PP2C"/>
</dbReference>
<dbReference type="InterPro" id="IPR001932">
    <property type="entry name" value="PPM-type_phosphatase-like_dom"/>
</dbReference>
<reference evidence="2" key="1">
    <citation type="journal article" date="2020" name="Nature">
        <title>Giant virus diversity and host interactions through global metagenomics.</title>
        <authorList>
            <person name="Schulz F."/>
            <person name="Roux S."/>
            <person name="Paez-Espino D."/>
            <person name="Jungbluth S."/>
            <person name="Walsh D.A."/>
            <person name="Denef V.J."/>
            <person name="McMahon K.D."/>
            <person name="Konstantinidis K.T."/>
            <person name="Eloe-Fadrosh E.A."/>
            <person name="Kyrpides N.C."/>
            <person name="Woyke T."/>
        </authorList>
    </citation>
    <scope>NUCLEOTIDE SEQUENCE</scope>
    <source>
        <strain evidence="2">GVMAG-S-3300010158-109</strain>
    </source>
</reference>
<protein>
    <recommendedName>
        <fullName evidence="1">PPM-type phosphatase domain-containing protein</fullName>
    </recommendedName>
</protein>
<dbReference type="EMBL" id="MN740873">
    <property type="protein sequence ID" value="QHU16013.1"/>
    <property type="molecule type" value="Genomic_DNA"/>
</dbReference>
<evidence type="ECO:0000259" key="1">
    <source>
        <dbReference type="PROSITE" id="PS51746"/>
    </source>
</evidence>
<dbReference type="PANTHER" id="PTHR13832">
    <property type="entry name" value="PROTEIN PHOSPHATASE 2C"/>
    <property type="match status" value="1"/>
</dbReference>
<proteinExistence type="predicted"/>
<evidence type="ECO:0000313" key="2">
    <source>
        <dbReference type="EMBL" id="QHU16013.1"/>
    </source>
</evidence>
<accession>A0A6C0KF93</accession>
<name>A0A6C0KF93_9ZZZZ</name>
<dbReference type="AlphaFoldDB" id="A0A6C0KF93"/>
<dbReference type="Gene3D" id="3.60.40.10">
    <property type="entry name" value="PPM-type phosphatase domain"/>
    <property type="match status" value="1"/>
</dbReference>
<dbReference type="InterPro" id="IPR036457">
    <property type="entry name" value="PPM-type-like_dom_sf"/>
</dbReference>
<dbReference type="GO" id="GO:0004722">
    <property type="term" value="F:protein serine/threonine phosphatase activity"/>
    <property type="evidence" value="ECO:0007669"/>
    <property type="project" value="InterPro"/>
</dbReference>
<organism evidence="2">
    <name type="scientific">viral metagenome</name>
    <dbReference type="NCBI Taxonomy" id="1070528"/>
    <lineage>
        <taxon>unclassified sequences</taxon>
        <taxon>metagenomes</taxon>
        <taxon>organismal metagenomes</taxon>
    </lineage>
</organism>
<dbReference type="PANTHER" id="PTHR13832:SF827">
    <property type="entry name" value="PROTEIN PHOSPHATASE 1L"/>
    <property type="match status" value="1"/>
</dbReference>